<dbReference type="RefSeq" id="XP_013232115.1">
    <property type="nucleotide sequence ID" value="XM_013376661.1"/>
</dbReference>
<dbReference type="InterPro" id="IPR029063">
    <property type="entry name" value="SAM-dependent_MTases_sf"/>
</dbReference>
<name>U6L0S6_EIMTE</name>
<comment type="subcellular location">
    <subcellularLocation>
        <location evidence="4">Cytoplasm</location>
    </subcellularLocation>
</comment>
<dbReference type="PANTHER" id="PTHR12843:SF5">
    <property type="entry name" value="EEF1A LYSINE METHYLTRANSFERASE 2"/>
    <property type="match status" value="1"/>
</dbReference>
<accession>U6L0S6</accession>
<keyword evidence="7" id="KW-1185">Reference proteome</keyword>
<evidence type="ECO:0000256" key="2">
    <source>
        <dbReference type="ARBA" id="ARBA00022679"/>
    </source>
</evidence>
<dbReference type="GO" id="GO:0005737">
    <property type="term" value="C:cytoplasm"/>
    <property type="evidence" value="ECO:0007669"/>
    <property type="project" value="UniProtKB-SubCell"/>
</dbReference>
<dbReference type="GO" id="GO:0016279">
    <property type="term" value="F:protein-lysine N-methyltransferase activity"/>
    <property type="evidence" value="ECO:0007669"/>
    <property type="project" value="UniProtKB-UniRule"/>
</dbReference>
<evidence type="ECO:0000256" key="5">
    <source>
        <dbReference type="SAM" id="MobiDB-lite"/>
    </source>
</evidence>
<dbReference type="EMBL" id="HG675611">
    <property type="protein sequence ID" value="CDJ41365.1"/>
    <property type="molecule type" value="Genomic_DNA"/>
</dbReference>
<dbReference type="Proteomes" id="UP000030747">
    <property type="component" value="Unassembled WGS sequence"/>
</dbReference>
<dbReference type="SUPFAM" id="SSF53335">
    <property type="entry name" value="S-adenosyl-L-methionine-dependent methyltransferases"/>
    <property type="match status" value="1"/>
</dbReference>
<dbReference type="VEuPathDB" id="ToxoDB:ETH2_0700700"/>
<feature type="region of interest" description="Disordered" evidence="5">
    <location>
        <begin position="1"/>
        <end position="42"/>
    </location>
</feature>
<dbReference type="HAMAP" id="MF_03188">
    <property type="entry name" value="Methyltr_EFM4"/>
    <property type="match status" value="1"/>
</dbReference>
<dbReference type="AlphaFoldDB" id="U6L0S6"/>
<comment type="similarity">
    <text evidence="4">Belongs to the class I-like SAM-binding methyltransferase superfamily. EFM4 family.</text>
</comment>
<reference evidence="6" key="2">
    <citation type="submission" date="2013-10" db="EMBL/GenBank/DDBJ databases">
        <authorList>
            <person name="Aslett M."/>
        </authorList>
    </citation>
    <scope>NUCLEOTIDE SEQUENCE [LARGE SCALE GENOMIC DNA]</scope>
    <source>
        <strain evidence="6">Houghton</strain>
    </source>
</reference>
<gene>
    <name evidence="6" type="ORF">ETH_00007360</name>
</gene>
<keyword evidence="3 4" id="KW-0949">S-adenosyl-L-methionine</keyword>
<keyword evidence="2 4" id="KW-0808">Transferase</keyword>
<sequence length="432" mass="48454">MQSETGEIFEAQPRENRARHGSEEHNRVEGSTRQDMEDGELSRHAFHSTWEEIYQRELTNARTRKAYRSSFGHGNEHKRECNSRSSSRSSSRCSSRRSSDSCSVDGEEWFGPECAKIATWVLNTLKCSKGHLLEPFFRRVHALRRADTSETDACAGGKCDWCQGMGPRISQEFTKLPVLDLGCGGGQFLARLRRYGFERLAGVDYSRSAIQLARCNLWGICPKVSSDKSPHICLRQADLRDLKPEEGLEIQKGQHPCICCCGKAYELRKVSKQNGAADSEEESCDVVSCSCEPASTLPPFPVVFDKGTFDVFCLMHTPEQYVQCVHRLMPPYGLLFLTSCNCTLEELDSLFCSTPESKLPHRDTAEVSLKPTKRESRTPVPQECKGLVAEDSEHSSARGSPPFERVGFLPHRSFKFGGVEGQVVTSVLLRRL</sequence>
<feature type="compositionally biased region" description="Basic and acidic residues" evidence="5">
    <location>
        <begin position="12"/>
        <end position="42"/>
    </location>
</feature>
<feature type="compositionally biased region" description="Low complexity" evidence="5">
    <location>
        <begin position="83"/>
        <end position="93"/>
    </location>
</feature>
<dbReference type="GO" id="GO:0032259">
    <property type="term" value="P:methylation"/>
    <property type="evidence" value="ECO:0007669"/>
    <property type="project" value="UniProtKB-KW"/>
</dbReference>
<protein>
    <recommendedName>
        <fullName evidence="4">Protein-lysine N-methyltransferase ETH_00007360</fullName>
        <ecNumber evidence="4">2.1.1.-</ecNumber>
    </recommendedName>
</protein>
<dbReference type="Pfam" id="PF13489">
    <property type="entry name" value="Methyltransf_23"/>
    <property type="match status" value="1"/>
</dbReference>
<keyword evidence="4" id="KW-0963">Cytoplasm</keyword>
<dbReference type="EC" id="2.1.1.-" evidence="4"/>
<evidence type="ECO:0000313" key="6">
    <source>
        <dbReference type="EMBL" id="CDJ41365.1"/>
    </source>
</evidence>
<dbReference type="PANTHER" id="PTHR12843">
    <property type="entry name" value="PROTEIN-LYSINE N-METHYLTRANSFERASE METTL10"/>
    <property type="match status" value="1"/>
</dbReference>
<dbReference type="GeneID" id="25250674"/>
<reference evidence="6" key="1">
    <citation type="submission" date="2013-10" db="EMBL/GenBank/DDBJ databases">
        <title>Genomic analysis of the causative agents of coccidiosis in chickens.</title>
        <authorList>
            <person name="Reid A.J."/>
            <person name="Blake D."/>
            <person name="Billington K."/>
            <person name="Browne H."/>
            <person name="Dunn M."/>
            <person name="Hung S."/>
            <person name="Kawahara F."/>
            <person name="Miranda-Saavedra D."/>
            <person name="Mourier T."/>
            <person name="Nagra H."/>
            <person name="Otto T.D."/>
            <person name="Rawlings N."/>
            <person name="Sanchez A."/>
            <person name="Sanders M."/>
            <person name="Subramaniam C."/>
            <person name="Tay Y."/>
            <person name="Dear P."/>
            <person name="Doerig C."/>
            <person name="Gruber A."/>
            <person name="Parkinson J."/>
            <person name="Shirley M."/>
            <person name="Wan K.L."/>
            <person name="Berriman M."/>
            <person name="Tomley F."/>
            <person name="Pain A."/>
        </authorList>
    </citation>
    <scope>NUCLEOTIDE SEQUENCE [LARGE SCALE GENOMIC DNA]</scope>
    <source>
        <strain evidence="6">Houghton</strain>
    </source>
</reference>
<dbReference type="CDD" id="cd02440">
    <property type="entry name" value="AdoMet_MTases"/>
    <property type="match status" value="1"/>
</dbReference>
<dbReference type="VEuPathDB" id="ToxoDB:ETH_00007360"/>
<feature type="region of interest" description="Disordered" evidence="5">
    <location>
        <begin position="67"/>
        <end position="105"/>
    </location>
</feature>
<evidence type="ECO:0000256" key="3">
    <source>
        <dbReference type="ARBA" id="ARBA00022691"/>
    </source>
</evidence>
<dbReference type="Gene3D" id="3.40.50.150">
    <property type="entry name" value="Vaccinia Virus protein VP39"/>
    <property type="match status" value="1"/>
</dbReference>
<dbReference type="OMA" id="FFCESER"/>
<dbReference type="OrthoDB" id="540004at2759"/>
<dbReference type="InterPro" id="IPR026635">
    <property type="entry name" value="Efm4/METTL10"/>
</dbReference>
<evidence type="ECO:0000256" key="1">
    <source>
        <dbReference type="ARBA" id="ARBA00022603"/>
    </source>
</evidence>
<keyword evidence="1 4" id="KW-0489">Methyltransferase</keyword>
<proteinExistence type="inferred from homology"/>
<comment type="function">
    <text evidence="4">S-adenosyl-L-methionine-dependent protein-lysine N-methyltransferase that methylates elongation factor 1-alpha.</text>
</comment>
<evidence type="ECO:0000256" key="4">
    <source>
        <dbReference type="HAMAP-Rule" id="MF_03188"/>
    </source>
</evidence>
<organism evidence="6 7">
    <name type="scientific">Eimeria tenella</name>
    <name type="common">Coccidian parasite</name>
    <dbReference type="NCBI Taxonomy" id="5802"/>
    <lineage>
        <taxon>Eukaryota</taxon>
        <taxon>Sar</taxon>
        <taxon>Alveolata</taxon>
        <taxon>Apicomplexa</taxon>
        <taxon>Conoidasida</taxon>
        <taxon>Coccidia</taxon>
        <taxon>Eucoccidiorida</taxon>
        <taxon>Eimeriorina</taxon>
        <taxon>Eimeriidae</taxon>
        <taxon>Eimeria</taxon>
    </lineage>
</organism>
<evidence type="ECO:0000313" key="7">
    <source>
        <dbReference type="Proteomes" id="UP000030747"/>
    </source>
</evidence>